<sequence length="889" mass="100412">MESTRRFASGMASGIRFSSPTRRQFHSAASSVTRVSAPVLRVLSAFAARFVSREFLYAICVVAIISSKLVHIYAHLTALAFSSISHWGLTFFTQDSIFLIIIRLLLDTDIYPWRWLRIVLTTLASLIVMAVLLLSAINNSFFVVAGSEPHWRNAGLASNASSWKLAVTGLFTCLIVLAIDLGISWVTQDIFYYLAGLVVDLLKWPFVFVYNLIPYRIRRRADAVNVGYAHIPQQDVEGGAELMGKEDDDVDTIGTSTGSGGSSVVSDNRRKSKWTTALYILVGFTLFLQILLYIVRPNEGSYAYMSWTLPLIPFADFAHSSPILATLTPVYDNSIGWNWDNRTALVEPIRWEWLPKEPLAGFEDWYDQEQTHYRASQDPLKISNLKNDLLPELRDRLANITIKNVVLIKLESTRKDAFPVKKDGLFYQLAVDSFENGTLPKTAQKKISTLTPTANFLTGDYEDGFEHKEKKRRGGLNANNCHTTASYTLKSLTGTLCGLSPLVADFNAEVSHHIYQPCLTHIFDAMNLGLANSSKDADKNDFTTHKWKSSFMMSVTNGFDKQDQLMVQLGFPENNTVSKEYLKSDDAKFGPVDEEDINYYGMPEYVIEDYIRDAFKTAKENNERVFLTHLTSTTHHPFGLPEGVDHVPITSEDTTKLDNVSKYLNAIGFVDGWLQKILDVLDEEGVADETLVIFVGDHGLSVPENDGITPYYNANIGNFHVPLVFSHPQLPAIDIDDAVVSYQILPTILDMLLETGSLSPSQTGIAKDMIDNYEGQSMLRELINYNEKTHQPNWQFTVMNPGRATVAVRDSLEPHWRLTVPIIENTEWRFTDLDTEPHEEKHLVAFEFAEFLSKIEQERSPEAAQWAEQAAFVARWWVEENSLRWHYTP</sequence>
<protein>
    <submittedName>
        <fullName evidence="3">Sulfatase</fullName>
    </submittedName>
</protein>
<dbReference type="Proteomes" id="UP000191004">
    <property type="component" value="Unassembled WGS sequence"/>
</dbReference>
<feature type="transmembrane region" description="Helical" evidence="1">
    <location>
        <begin position="191"/>
        <end position="213"/>
    </location>
</feature>
<gene>
    <name evidence="3" type="ORF">A0O28_0001100</name>
</gene>
<comment type="caution">
    <text evidence="3">The sequence shown here is derived from an EMBL/GenBank/DDBJ whole genome shotgun (WGS) entry which is preliminary data.</text>
</comment>
<evidence type="ECO:0000259" key="2">
    <source>
        <dbReference type="Pfam" id="PF00884"/>
    </source>
</evidence>
<name>A0A1T3CG94_9HYPO</name>
<proteinExistence type="predicted"/>
<keyword evidence="1" id="KW-1133">Transmembrane helix</keyword>
<feature type="domain" description="Sulfatase N-terminal" evidence="2">
    <location>
        <begin position="404"/>
        <end position="751"/>
    </location>
</feature>
<dbReference type="OrthoDB" id="103349at2759"/>
<evidence type="ECO:0000313" key="4">
    <source>
        <dbReference type="Proteomes" id="UP000191004"/>
    </source>
</evidence>
<evidence type="ECO:0000313" key="3">
    <source>
        <dbReference type="EMBL" id="OPB40031.1"/>
    </source>
</evidence>
<keyword evidence="1" id="KW-0472">Membrane</keyword>
<keyword evidence="1" id="KW-0812">Transmembrane</keyword>
<dbReference type="PANTHER" id="PTHR43751:SF3">
    <property type="entry name" value="SULFATASE N-TERMINAL DOMAIN-CONTAINING PROTEIN"/>
    <property type="match status" value="1"/>
</dbReference>
<dbReference type="AlphaFoldDB" id="A0A1T3CG94"/>
<feature type="transmembrane region" description="Helical" evidence="1">
    <location>
        <begin position="86"/>
        <end position="106"/>
    </location>
</feature>
<feature type="transmembrane region" description="Helical" evidence="1">
    <location>
        <begin position="276"/>
        <end position="295"/>
    </location>
</feature>
<dbReference type="InterPro" id="IPR017850">
    <property type="entry name" value="Alkaline_phosphatase_core_sf"/>
</dbReference>
<feature type="transmembrane region" description="Helical" evidence="1">
    <location>
        <begin position="118"/>
        <end position="144"/>
    </location>
</feature>
<keyword evidence="4" id="KW-1185">Reference proteome</keyword>
<reference evidence="3 4" key="1">
    <citation type="submission" date="2016-04" db="EMBL/GenBank/DDBJ databases">
        <title>Multiple horizontal gene transfer events from other fungi enriched the ability of the initially mycotrophic fungus Trichoderma (Ascomycota) to feed on dead plant biomass.</title>
        <authorList>
            <person name="Atanasova L."/>
            <person name="Chenthamara K."/>
            <person name="Zhang J."/>
            <person name="Grujic M."/>
            <person name="Henrissat B."/>
            <person name="Kuo A."/>
            <person name="Aertz A."/>
            <person name="Salamov A."/>
            <person name="Lipzen A."/>
            <person name="Labutti K."/>
            <person name="Barry K."/>
            <person name="Miao Y."/>
            <person name="Rahimi M.J."/>
            <person name="Shen Q."/>
            <person name="Grigoriev I.V."/>
            <person name="Kubicek C.P."/>
            <person name="Druzhinina I.S."/>
        </authorList>
    </citation>
    <scope>NUCLEOTIDE SEQUENCE [LARGE SCALE GENOMIC DNA]</scope>
    <source>
        <strain evidence="3 4">NJAU 4742</strain>
    </source>
</reference>
<feature type="transmembrane region" description="Helical" evidence="1">
    <location>
        <begin position="55"/>
        <end position="74"/>
    </location>
</feature>
<organism evidence="3 4">
    <name type="scientific">Trichoderma guizhouense</name>
    <dbReference type="NCBI Taxonomy" id="1491466"/>
    <lineage>
        <taxon>Eukaryota</taxon>
        <taxon>Fungi</taxon>
        <taxon>Dikarya</taxon>
        <taxon>Ascomycota</taxon>
        <taxon>Pezizomycotina</taxon>
        <taxon>Sordariomycetes</taxon>
        <taxon>Hypocreomycetidae</taxon>
        <taxon>Hypocreales</taxon>
        <taxon>Hypocreaceae</taxon>
        <taxon>Trichoderma</taxon>
    </lineage>
</organism>
<dbReference type="InterPro" id="IPR052701">
    <property type="entry name" value="GAG_Ulvan_Degrading_Sulfatases"/>
</dbReference>
<dbReference type="Pfam" id="PF00884">
    <property type="entry name" value="Sulfatase"/>
    <property type="match status" value="1"/>
</dbReference>
<dbReference type="PANTHER" id="PTHR43751">
    <property type="entry name" value="SULFATASE"/>
    <property type="match status" value="1"/>
</dbReference>
<dbReference type="EMBL" id="LVVK01000017">
    <property type="protein sequence ID" value="OPB40031.1"/>
    <property type="molecule type" value="Genomic_DNA"/>
</dbReference>
<accession>A0A1T3CG94</accession>
<dbReference type="SUPFAM" id="SSF53649">
    <property type="entry name" value="Alkaline phosphatase-like"/>
    <property type="match status" value="1"/>
</dbReference>
<dbReference type="Gene3D" id="3.40.720.10">
    <property type="entry name" value="Alkaline Phosphatase, subunit A"/>
    <property type="match status" value="1"/>
</dbReference>
<dbReference type="InterPro" id="IPR000917">
    <property type="entry name" value="Sulfatase_N"/>
</dbReference>
<evidence type="ECO:0000256" key="1">
    <source>
        <dbReference type="SAM" id="Phobius"/>
    </source>
</evidence>